<dbReference type="Proteomes" id="UP001370348">
    <property type="component" value="Chromosome"/>
</dbReference>
<sequence length="207" mass="23070">MRAPPPPNAVFVRNCIRAAAEHENMMNLAVATSGPTARRRRVGRGPHIARRCWTASRVVPALRCRRAVDGRLGRRSARRHRLLRAATTSSREPIRRAADCLPARLIEESCADDVGPDRLERLIRDAHGWVDFIPNTKAESVERLTSAAVSRSLRVAVGGLRRMNVSEGVNSVFTTGDQLLWALPSHWYPSCGARRDEGPKRQQTRDA</sequence>
<reference evidence="1 2" key="1">
    <citation type="submission" date="2021-12" db="EMBL/GenBank/DDBJ databases">
        <title>Discovery of the Pendulisporaceae a myxobacterial family with distinct sporulation behavior and unique specialized metabolism.</title>
        <authorList>
            <person name="Garcia R."/>
            <person name="Popoff A."/>
            <person name="Bader C.D."/>
            <person name="Loehr J."/>
            <person name="Walesch S."/>
            <person name="Walt C."/>
            <person name="Boldt J."/>
            <person name="Bunk B."/>
            <person name="Haeckl F.J.F.P.J."/>
            <person name="Gunesch A.P."/>
            <person name="Birkelbach J."/>
            <person name="Nuebel U."/>
            <person name="Pietschmann T."/>
            <person name="Bach T."/>
            <person name="Mueller R."/>
        </authorList>
    </citation>
    <scope>NUCLEOTIDE SEQUENCE [LARGE SCALE GENOMIC DNA]</scope>
    <source>
        <strain evidence="1 2">MSr11954</strain>
    </source>
</reference>
<dbReference type="Gene3D" id="3.30.360.10">
    <property type="entry name" value="Dihydrodipicolinate Reductase, domain 2"/>
    <property type="match status" value="1"/>
</dbReference>
<organism evidence="1 2">
    <name type="scientific">Pendulispora albinea</name>
    <dbReference type="NCBI Taxonomy" id="2741071"/>
    <lineage>
        <taxon>Bacteria</taxon>
        <taxon>Pseudomonadati</taxon>
        <taxon>Myxococcota</taxon>
        <taxon>Myxococcia</taxon>
        <taxon>Myxococcales</taxon>
        <taxon>Sorangiineae</taxon>
        <taxon>Pendulisporaceae</taxon>
        <taxon>Pendulispora</taxon>
    </lineage>
</organism>
<dbReference type="RefSeq" id="WP_394829165.1">
    <property type="nucleotide sequence ID" value="NZ_CP089984.1"/>
</dbReference>
<evidence type="ECO:0000313" key="1">
    <source>
        <dbReference type="EMBL" id="WXB19555.1"/>
    </source>
</evidence>
<accession>A0ABZ2MAR3</accession>
<dbReference type="EMBL" id="CP089984">
    <property type="protein sequence ID" value="WXB19555.1"/>
    <property type="molecule type" value="Genomic_DNA"/>
</dbReference>
<name>A0ABZ2MAR3_9BACT</name>
<gene>
    <name evidence="1" type="ORF">LZC94_20305</name>
</gene>
<evidence type="ECO:0000313" key="2">
    <source>
        <dbReference type="Proteomes" id="UP001370348"/>
    </source>
</evidence>
<dbReference type="SUPFAM" id="SSF55347">
    <property type="entry name" value="Glyceraldehyde-3-phosphate dehydrogenase-like, C-terminal domain"/>
    <property type="match status" value="1"/>
</dbReference>
<proteinExistence type="predicted"/>
<protein>
    <submittedName>
        <fullName evidence="1">Uncharacterized protein</fullName>
    </submittedName>
</protein>
<keyword evidence="2" id="KW-1185">Reference proteome</keyword>